<dbReference type="STRING" id="824.CGRAC_1383"/>
<accession>C8PE99</accession>
<name>C8PE99_9BACT</name>
<reference evidence="1 2" key="1">
    <citation type="submission" date="2009-07" db="EMBL/GenBank/DDBJ databases">
        <authorList>
            <person name="Madupu R."/>
            <person name="Sebastian Y."/>
            <person name="Durkin A.S."/>
            <person name="Torralba M."/>
            <person name="Methe B."/>
            <person name="Sutton G.G."/>
            <person name="Strausberg R.L."/>
            <person name="Nelson K.E."/>
        </authorList>
    </citation>
    <scope>NUCLEOTIDE SEQUENCE [LARGE SCALE GENOMIC DNA]</scope>
    <source>
        <strain evidence="1 2">RM3268</strain>
    </source>
</reference>
<dbReference type="Proteomes" id="UP000005709">
    <property type="component" value="Unassembled WGS sequence"/>
</dbReference>
<dbReference type="AlphaFoldDB" id="C8PE99"/>
<protein>
    <submittedName>
        <fullName evidence="1">Uncharacterized protein</fullName>
    </submittedName>
</protein>
<dbReference type="EMBL" id="ACYG01000005">
    <property type="protein sequence ID" value="EEV18972.1"/>
    <property type="molecule type" value="Genomic_DNA"/>
</dbReference>
<keyword evidence="2" id="KW-1185">Reference proteome</keyword>
<comment type="caution">
    <text evidence="1">The sequence shown here is derived from an EMBL/GenBank/DDBJ whole genome shotgun (WGS) entry which is preliminary data.</text>
</comment>
<evidence type="ECO:0000313" key="2">
    <source>
        <dbReference type="Proteomes" id="UP000005709"/>
    </source>
</evidence>
<sequence length="129" mass="14542">MDYITQDFKVSYELTKAIAKSGAKGEMNGRAYSSSVKLTARNQYEEENSITNCVDLKEQELIVRILCKDDLTAGVLTTKFNQFFRKNGILKFNAGLPSFNNGAYTLTTDEDDAYWINFLNNITSSSPKK</sequence>
<organism evidence="1 2">
    <name type="scientific">Campylobacter gracilis RM3268</name>
    <dbReference type="NCBI Taxonomy" id="553220"/>
    <lineage>
        <taxon>Bacteria</taxon>
        <taxon>Pseudomonadati</taxon>
        <taxon>Campylobacterota</taxon>
        <taxon>Epsilonproteobacteria</taxon>
        <taxon>Campylobacterales</taxon>
        <taxon>Campylobacteraceae</taxon>
        <taxon>Campylobacter</taxon>
    </lineage>
</organism>
<gene>
    <name evidence="1" type="ORF">CAMGR0001_2450</name>
</gene>
<evidence type="ECO:0000313" key="1">
    <source>
        <dbReference type="EMBL" id="EEV18972.1"/>
    </source>
</evidence>
<dbReference type="eggNOG" id="ENOG50300AC">
    <property type="taxonomic scope" value="Bacteria"/>
</dbReference>
<proteinExistence type="predicted"/>